<dbReference type="Pfam" id="PF00628">
    <property type="entry name" value="PHD"/>
    <property type="match status" value="1"/>
</dbReference>
<evidence type="ECO:0000259" key="9">
    <source>
        <dbReference type="PROSITE" id="PS51186"/>
    </source>
</evidence>
<keyword evidence="5" id="KW-0539">Nucleus</keyword>
<keyword evidence="10" id="KW-0808">Transferase</keyword>
<evidence type="ECO:0000256" key="6">
    <source>
        <dbReference type="PROSITE-ProRule" id="PRU00146"/>
    </source>
</evidence>
<dbReference type="InterPro" id="IPR011011">
    <property type="entry name" value="Znf_FYVE_PHD"/>
</dbReference>
<dbReference type="GO" id="GO:0005634">
    <property type="term" value="C:nucleus"/>
    <property type="evidence" value="ECO:0007669"/>
    <property type="project" value="UniProtKB-SubCell"/>
</dbReference>
<dbReference type="PROSITE" id="PS50016">
    <property type="entry name" value="ZF_PHD_2"/>
    <property type="match status" value="1"/>
</dbReference>
<dbReference type="InterPro" id="IPR000182">
    <property type="entry name" value="GNAT_dom"/>
</dbReference>
<gene>
    <name evidence="10" type="ORF">Prudu_012016</name>
</gene>
<organism evidence="10">
    <name type="scientific">Prunus dulcis</name>
    <name type="common">Almond</name>
    <name type="synonym">Amygdalus dulcis</name>
    <dbReference type="NCBI Taxonomy" id="3755"/>
    <lineage>
        <taxon>Eukaryota</taxon>
        <taxon>Viridiplantae</taxon>
        <taxon>Streptophyta</taxon>
        <taxon>Embryophyta</taxon>
        <taxon>Tracheophyta</taxon>
        <taxon>Spermatophyta</taxon>
        <taxon>Magnoliopsida</taxon>
        <taxon>eudicotyledons</taxon>
        <taxon>Gunneridae</taxon>
        <taxon>Pentapetalae</taxon>
        <taxon>rosids</taxon>
        <taxon>fabids</taxon>
        <taxon>Rosales</taxon>
        <taxon>Rosaceae</taxon>
        <taxon>Amygdaloideae</taxon>
        <taxon>Amygdaleae</taxon>
        <taxon>Prunus</taxon>
    </lineage>
</organism>
<dbReference type="CDD" id="cd15532">
    <property type="entry name" value="PHD2_CHD_II"/>
    <property type="match status" value="1"/>
</dbReference>
<feature type="compositionally biased region" description="Polar residues" evidence="7">
    <location>
        <begin position="1328"/>
        <end position="1342"/>
    </location>
</feature>
<keyword evidence="2" id="KW-0479">Metal-binding</keyword>
<reference evidence="10" key="1">
    <citation type="journal article" date="2019" name="Science">
        <title>Mutation of a bHLH transcription factor allowed almond domestication.</title>
        <authorList>
            <person name="Sanchez-Perez R."/>
            <person name="Pavan S."/>
            <person name="Mazzeo R."/>
            <person name="Moldovan C."/>
            <person name="Aiese Cigliano R."/>
            <person name="Del Cueto J."/>
            <person name="Ricciardi F."/>
            <person name="Lotti C."/>
            <person name="Ricciardi L."/>
            <person name="Dicenta F."/>
            <person name="Lopez-Marques R.L."/>
            <person name="Lindberg Moller B."/>
        </authorList>
    </citation>
    <scope>NUCLEOTIDE SEQUENCE</scope>
</reference>
<evidence type="ECO:0000256" key="4">
    <source>
        <dbReference type="ARBA" id="ARBA00022833"/>
    </source>
</evidence>
<feature type="region of interest" description="Disordered" evidence="7">
    <location>
        <begin position="563"/>
        <end position="600"/>
    </location>
</feature>
<evidence type="ECO:0000256" key="7">
    <source>
        <dbReference type="SAM" id="MobiDB-lite"/>
    </source>
</evidence>
<evidence type="ECO:0000256" key="1">
    <source>
        <dbReference type="ARBA" id="ARBA00004123"/>
    </source>
</evidence>
<dbReference type="SUPFAM" id="SSF57903">
    <property type="entry name" value="FYVE/PHD zinc finger"/>
    <property type="match status" value="1"/>
</dbReference>
<evidence type="ECO:0000256" key="3">
    <source>
        <dbReference type="ARBA" id="ARBA00022771"/>
    </source>
</evidence>
<dbReference type="InterPro" id="IPR019786">
    <property type="entry name" value="Zinc_finger_PHD-type_CS"/>
</dbReference>
<dbReference type="InterPro" id="IPR013083">
    <property type="entry name" value="Znf_RING/FYVE/PHD"/>
</dbReference>
<name>A0A4Y1RBR6_PRUDU</name>
<dbReference type="FunFam" id="3.30.40.10:FF:000465">
    <property type="entry name" value="Increased DNA methylation 1"/>
    <property type="match status" value="1"/>
</dbReference>
<dbReference type="InterPro" id="IPR019787">
    <property type="entry name" value="Znf_PHD-finger"/>
</dbReference>
<dbReference type="InterPro" id="IPR056511">
    <property type="entry name" value="IDM1_C"/>
</dbReference>
<dbReference type="SMART" id="SM00249">
    <property type="entry name" value="PHD"/>
    <property type="match status" value="1"/>
</dbReference>
<dbReference type="EMBL" id="AP019300">
    <property type="protein sequence ID" value="BBH01674.1"/>
    <property type="molecule type" value="Genomic_DNA"/>
</dbReference>
<feature type="domain" description="PHD-type" evidence="8">
    <location>
        <begin position="932"/>
        <end position="977"/>
    </location>
</feature>
<accession>A0A4Y1RBR6</accession>
<feature type="region of interest" description="Disordered" evidence="7">
    <location>
        <begin position="1323"/>
        <end position="1342"/>
    </location>
</feature>
<evidence type="ECO:0000259" key="8">
    <source>
        <dbReference type="PROSITE" id="PS50016"/>
    </source>
</evidence>
<evidence type="ECO:0000256" key="2">
    <source>
        <dbReference type="ARBA" id="ARBA00022723"/>
    </source>
</evidence>
<keyword evidence="3 6" id="KW-0863">Zinc-finger</keyword>
<dbReference type="PROSITE" id="PS01359">
    <property type="entry name" value="ZF_PHD_1"/>
    <property type="match status" value="1"/>
</dbReference>
<keyword evidence="4" id="KW-0862">Zinc</keyword>
<dbReference type="Gene3D" id="3.40.630.30">
    <property type="match status" value="1"/>
</dbReference>
<dbReference type="InterPro" id="IPR016181">
    <property type="entry name" value="Acyl_CoA_acyltransferase"/>
</dbReference>
<feature type="compositionally biased region" description="Polar residues" evidence="7">
    <location>
        <begin position="580"/>
        <end position="597"/>
    </location>
</feature>
<protein>
    <submittedName>
        <fullName evidence="10">Acyl-CoA N-acyltransferase with RING/FYVE/PHD-type zinc finger protein</fullName>
    </submittedName>
</protein>
<evidence type="ECO:0000256" key="5">
    <source>
        <dbReference type="ARBA" id="ARBA00023242"/>
    </source>
</evidence>
<dbReference type="Gene3D" id="3.30.40.10">
    <property type="entry name" value="Zinc/RING finger domain, C3HC4 (zinc finger)"/>
    <property type="match status" value="1"/>
</dbReference>
<dbReference type="SUPFAM" id="SSF55729">
    <property type="entry name" value="Acyl-CoA N-acyltransferases (Nat)"/>
    <property type="match status" value="1"/>
</dbReference>
<dbReference type="Pfam" id="PF23209">
    <property type="entry name" value="IDM1_C"/>
    <property type="match status" value="1"/>
</dbReference>
<dbReference type="GO" id="GO:0008270">
    <property type="term" value="F:zinc ion binding"/>
    <property type="evidence" value="ECO:0007669"/>
    <property type="project" value="UniProtKB-KW"/>
</dbReference>
<dbReference type="InterPro" id="IPR001965">
    <property type="entry name" value="Znf_PHD"/>
</dbReference>
<keyword evidence="10" id="KW-0012">Acyltransferase</keyword>
<proteinExistence type="predicted"/>
<dbReference type="PANTHER" id="PTHR46508:SF2">
    <property type="entry name" value="INCREASED DNA METHYLATION 1"/>
    <property type="match status" value="1"/>
</dbReference>
<sequence>MQHKAIFNVNNHNMIVYNTGYKKWNSSQLLEMFLSKEIEDLHDDGVEGSKTERCIFTEVFFGQDIVGASKRCLVTGVINFECDNSSKNTDGALSSNSENSVVTSHSSSKNTCLEEFYNATEEFRETSAPAFCLDRSALLDRNEDDVTVKRMKFSVDELSNTKPLLGKVISSVVPKEMVSGTSDPATNSVSDTVTFRLVESSSQGVTTSCYLLKKHAELDKAGIVGDPDVPKCRLPTSDGDDRKEVCVSKAIASPVLHESFSARLLVASPVVTVLDKLETPLHAEGKPKGFEAPDLDVSDVALKIDASKDPRPVLQCHVARLLEAAGWYIERRKRPSRSYMESVYKTPKGKYIREFPKAWRLCGELLFADRYSLLQEDDPKEWADISQFWSDLSGALANIEKEMNHPEPDAALAYWWRLLDPFVSVVFIERKIGSLRKGEIVKASQSLVIDPNHETDSSLALTSGNNIKNRCAQEDVSAPLCDSTLVSRAGLAVPEGFYGQTSRKEVKLLTGQSNDSANVECQCLVNAGNRIENRTSSLDFISLPVCGSGGTCIQSATHRDEPITSRKCNNVHGGSEAVSPHQNSNANSPSFNKQSSGLDVETTKEVMEDVSVDYSEEKDELQGDKVDDKLESALQGSLDYQRNCTSDLLKRKIRRKSKKISEIEPSSIYQSGLFGFTSTENADSQCVDANGTQSKLKEVQDEFAGNKICKGSRRTSLPLDSYQQQIGRKCSKLMRINRECDDFKTGKRKSSRCQIEDDDLLVSAIIKNKDFSPSPARYFSSKKASKSRAHRKGKSQKSRCKLLPRSLGSGGKHFKDGKWYSAGVRTVLSWLIDAGVISLDDVIQYRNPKDGAVLKDGLVTRDGIFCKCCSKVITVSEFKTHSGFKQNRPCLNLFMESGQPFTLCQLQAWSAEYKSRKRGTQVVRADENDQNDDSCGLCGDGGELICCDNCPSTFHQACLSLQELPEGSWYCPNCTCWICGDFVNDKEASNHEACMKEKYAYGAILDSWFCDRSCQEVYSGLQSRVGYINHVADGFSWTLLRCIHDDQKVHSAQRFALKAECNTRLAVALTIMEECFLSMVDPRTGIDMIPHVLYNWGSDFARLNFQGFYAAVLEKDDVLISVASIRVHGTAVAEMPLIATCSRYRRQGMCRRLVTAIEEMLLSFKVEKLVVAAIPDLVATWTEGFGFVPVEDSEKRSLNKINLMVFPGTILLKKPLYGNQIAHRHSGDTLPLRAGEMRKEGFCSQEDPKDKFGQHLDDISCRNKTGVEAENEFVEGVKLQELEGSKLFIGGDNKAGASTLETGGSTDVGIQSRETIIGFVQQPDEKCSGNNTGAETETQTESALGAKTDVESVKQSDGKCHADRMVVDAEIGLEGKNLLELQAEVELTVQPSEGIGCQIEVGVAESDISQMNPKDLLQSEVDTKMEIAECVEQCKENYCIKEPEVRVMESKNVQVGEAKGSTLQGQFSKLSCEEPAPTLGNRRPETVANVKSLNMYDEIQLSVDEQSQK</sequence>
<feature type="region of interest" description="Disordered" evidence="7">
    <location>
        <begin position="775"/>
        <end position="799"/>
    </location>
</feature>
<comment type="subcellular location">
    <subcellularLocation>
        <location evidence="1">Nucleus</location>
    </subcellularLocation>
</comment>
<dbReference type="InterPro" id="IPR032308">
    <property type="entry name" value="TDBD"/>
</dbReference>
<dbReference type="PANTHER" id="PTHR46508">
    <property type="entry name" value="PHD FINGER FAMILY PROTEIN"/>
    <property type="match status" value="1"/>
</dbReference>
<dbReference type="CDD" id="cd04301">
    <property type="entry name" value="NAT_SF"/>
    <property type="match status" value="1"/>
</dbReference>
<dbReference type="PROSITE" id="PS51186">
    <property type="entry name" value="GNAT"/>
    <property type="match status" value="1"/>
</dbReference>
<dbReference type="Pfam" id="PF16135">
    <property type="entry name" value="TDBD"/>
    <property type="match status" value="1"/>
</dbReference>
<evidence type="ECO:0000313" key="10">
    <source>
        <dbReference type="EMBL" id="BBH01674.1"/>
    </source>
</evidence>
<feature type="compositionally biased region" description="Basic residues" evidence="7">
    <location>
        <begin position="783"/>
        <end position="799"/>
    </location>
</feature>
<feature type="domain" description="N-acetyltransferase" evidence="9">
    <location>
        <begin position="1067"/>
        <end position="1217"/>
    </location>
</feature>
<dbReference type="GO" id="GO:0016747">
    <property type="term" value="F:acyltransferase activity, transferring groups other than amino-acyl groups"/>
    <property type="evidence" value="ECO:0007669"/>
    <property type="project" value="InterPro"/>
</dbReference>